<feature type="compositionally biased region" description="Basic and acidic residues" evidence="1">
    <location>
        <begin position="93"/>
        <end position="117"/>
    </location>
</feature>
<dbReference type="PANTHER" id="PTHR40422">
    <property type="entry name" value="TRANSLATION MACHINERY-ASSOCIATED PROTEIN 17"/>
    <property type="match status" value="1"/>
</dbReference>
<accession>A0ABQ9P1P4</accession>
<sequence length="130" mass="14239">MSATSNPIPPERFAAALTELPLGSLHAKAAELRNSIAHLRRSNEQLAPYARDGDRECADAIQENEEVISRMEERVALLKAEVEGRGMMWVEVGEDKKEDGERAANGEVGERRERMDGDGGAGVEEEGVHL</sequence>
<gene>
    <name evidence="2" type="ORF">H2201_001176</name>
</gene>
<comment type="caution">
    <text evidence="2">The sequence shown here is derived from an EMBL/GenBank/DDBJ whole genome shotgun (WGS) entry which is preliminary data.</text>
</comment>
<feature type="region of interest" description="Disordered" evidence="1">
    <location>
        <begin position="93"/>
        <end position="130"/>
    </location>
</feature>
<name>A0ABQ9P1P4_9PEZI</name>
<dbReference type="InterPro" id="IPR038966">
    <property type="entry name" value="TMA17"/>
</dbReference>
<organism evidence="2 3">
    <name type="scientific">Coniosporium apollinis</name>
    <dbReference type="NCBI Taxonomy" id="61459"/>
    <lineage>
        <taxon>Eukaryota</taxon>
        <taxon>Fungi</taxon>
        <taxon>Dikarya</taxon>
        <taxon>Ascomycota</taxon>
        <taxon>Pezizomycotina</taxon>
        <taxon>Dothideomycetes</taxon>
        <taxon>Dothideomycetes incertae sedis</taxon>
        <taxon>Coniosporium</taxon>
    </lineage>
</organism>
<dbReference type="PANTHER" id="PTHR40422:SF1">
    <property type="entry name" value="TRANSLATION MACHINERY-ASSOCIATED PROTEIN 17"/>
    <property type="match status" value="1"/>
</dbReference>
<dbReference type="Proteomes" id="UP001172684">
    <property type="component" value="Unassembled WGS sequence"/>
</dbReference>
<proteinExistence type="predicted"/>
<evidence type="ECO:0000256" key="1">
    <source>
        <dbReference type="SAM" id="MobiDB-lite"/>
    </source>
</evidence>
<evidence type="ECO:0000313" key="3">
    <source>
        <dbReference type="Proteomes" id="UP001172684"/>
    </source>
</evidence>
<dbReference type="EMBL" id="JAPDRL010000006">
    <property type="protein sequence ID" value="KAJ9668535.1"/>
    <property type="molecule type" value="Genomic_DNA"/>
</dbReference>
<keyword evidence="3" id="KW-1185">Reference proteome</keyword>
<protein>
    <submittedName>
        <fullName evidence="2">Uncharacterized protein</fullName>
    </submittedName>
</protein>
<evidence type="ECO:0000313" key="2">
    <source>
        <dbReference type="EMBL" id="KAJ9668535.1"/>
    </source>
</evidence>
<reference evidence="2" key="1">
    <citation type="submission" date="2022-10" db="EMBL/GenBank/DDBJ databases">
        <title>Culturing micro-colonial fungi from biological soil crusts in the Mojave desert and describing Neophaeococcomyces mojavensis, and introducing the new genera and species Taxawa tesnikishii.</title>
        <authorList>
            <person name="Kurbessoian T."/>
            <person name="Stajich J.E."/>
        </authorList>
    </citation>
    <scope>NUCLEOTIDE SEQUENCE</scope>
    <source>
        <strain evidence="2">TK_1</strain>
    </source>
</reference>